<dbReference type="Proteomes" id="UP000019276">
    <property type="component" value="Unassembled WGS sequence"/>
</dbReference>
<evidence type="ECO:0000259" key="1">
    <source>
        <dbReference type="Pfam" id="PF05685"/>
    </source>
</evidence>
<dbReference type="Gene3D" id="3.90.1570.10">
    <property type="entry name" value="tt1808, chain A"/>
    <property type="match status" value="1"/>
</dbReference>
<accession>W7Q8Z4</accession>
<dbReference type="PANTHER" id="PTHR36558">
    <property type="entry name" value="GLR1098 PROTEIN"/>
    <property type="match status" value="1"/>
</dbReference>
<gene>
    <name evidence="2" type="ORF">DS2_17140</name>
</gene>
<dbReference type="eggNOG" id="COG4636">
    <property type="taxonomic scope" value="Bacteria"/>
</dbReference>
<evidence type="ECO:0000313" key="2">
    <source>
        <dbReference type="EMBL" id="EWH08486.1"/>
    </source>
</evidence>
<dbReference type="SUPFAM" id="SSF52980">
    <property type="entry name" value="Restriction endonuclease-like"/>
    <property type="match status" value="1"/>
</dbReference>
<comment type="caution">
    <text evidence="2">The sequence shown here is derived from an EMBL/GenBank/DDBJ whole genome shotgun (WGS) entry which is preliminary data.</text>
</comment>
<dbReference type="PANTHER" id="PTHR36558:SF1">
    <property type="entry name" value="RESTRICTION ENDONUCLEASE DOMAIN-CONTAINING PROTEIN-RELATED"/>
    <property type="match status" value="1"/>
</dbReference>
<evidence type="ECO:0000313" key="3">
    <source>
        <dbReference type="Proteomes" id="UP000019276"/>
    </source>
</evidence>
<dbReference type="AlphaFoldDB" id="W7Q8Z4"/>
<name>W7Q8Z4_9ALTE</name>
<protein>
    <recommendedName>
        <fullName evidence="1">Putative restriction endonuclease domain-containing protein</fullName>
    </recommendedName>
</protein>
<proteinExistence type="predicted"/>
<dbReference type="EMBL" id="ARZY01000045">
    <property type="protein sequence ID" value="EWH08486.1"/>
    <property type="molecule type" value="Genomic_DNA"/>
</dbReference>
<reference evidence="2 3" key="1">
    <citation type="journal article" date="2014" name="Genome Announc.">
        <title>Draft Genome Sequence of the Agar-Degrading Bacterium Catenovulum sp. Strain DS-2, Isolated from Intestines of Haliotis diversicolor.</title>
        <authorList>
            <person name="Shan D."/>
            <person name="Li X."/>
            <person name="Gu Z."/>
            <person name="Wei G."/>
            <person name="Gao Z."/>
            <person name="Shao Z."/>
        </authorList>
    </citation>
    <scope>NUCLEOTIDE SEQUENCE [LARGE SCALE GENOMIC DNA]</scope>
    <source>
        <strain evidence="2 3">DS-2</strain>
    </source>
</reference>
<dbReference type="InterPro" id="IPR008538">
    <property type="entry name" value="Uma2"/>
</dbReference>
<dbReference type="STRING" id="1328313.DS2_17140"/>
<organism evidence="2 3">
    <name type="scientific">Catenovulum agarivorans DS-2</name>
    <dbReference type="NCBI Taxonomy" id="1328313"/>
    <lineage>
        <taxon>Bacteria</taxon>
        <taxon>Pseudomonadati</taxon>
        <taxon>Pseudomonadota</taxon>
        <taxon>Gammaproteobacteria</taxon>
        <taxon>Alteromonadales</taxon>
        <taxon>Alteromonadaceae</taxon>
        <taxon>Catenovulum</taxon>
    </lineage>
</organism>
<dbReference type="OrthoDB" id="26750at2"/>
<keyword evidence="3" id="KW-1185">Reference proteome</keyword>
<dbReference type="InterPro" id="IPR012296">
    <property type="entry name" value="Nuclease_put_TT1808"/>
</dbReference>
<sequence length="198" mass="22990">MSTVTKQQNITVEEYLNGELISDTKHELVNGQVYAMTGASKNHERISLNILSEFKYHLKNSPCEPFGSDIKIKVRDNFYYPDALVDCSVDETTPYYTKTPVIAVEVISKSTRKIDEQIKRMEYINIPTLVEYVIIEQDYVDVAVFRKSDQWRPTHYFLGDEIHFESIGLTLAVEEIYSRVNNEDMNEYTAKKQAKQQN</sequence>
<dbReference type="PATRIC" id="fig|1328313.3.peg.3505"/>
<dbReference type="CDD" id="cd06260">
    <property type="entry name" value="DUF820-like"/>
    <property type="match status" value="1"/>
</dbReference>
<dbReference type="InterPro" id="IPR011335">
    <property type="entry name" value="Restrct_endonuc-II-like"/>
</dbReference>
<dbReference type="RefSeq" id="WP_035016155.1">
    <property type="nucleotide sequence ID" value="NZ_ARZY01000045.1"/>
</dbReference>
<feature type="domain" description="Putative restriction endonuclease" evidence="1">
    <location>
        <begin position="13"/>
        <end position="173"/>
    </location>
</feature>
<dbReference type="Pfam" id="PF05685">
    <property type="entry name" value="Uma2"/>
    <property type="match status" value="1"/>
</dbReference>